<proteinExistence type="predicted"/>
<sequence length="747" mass="84036">MRIARFLKPCAKQINQAIPVPNTPLLSDIFPHSLQQWPSKVIFRAWKQPQRRWKEWVETLAEKHGAIWNQTGICDAIMSSIYEVRCNPDLVLGLCEFWCSETNSFVFPWGESTITLEDLMVLGGYPVLGEPVTSPLDEELVKIERELEKQRSQMLKSKAKKADHSSWIKHFMVEQNEFEHVAFLSLWLSRFVFPSIAEQTIGKHVFAIAIHLSRGTPMALGPAVLGSLYRDLRLLKQQTIDSMESIVVKGPFQLVQLWAFEHFPLMGPNSPNSLLPGEPRVARWHKLSLKINLPLVRSALQLPENFKWRPYASNLENWRHPVYYEETEQWLSTDSSLELELRSFFKCLQASELIGVDCKEKYLPHRVAMQFGMDQDLPADPRGLNFIGEHVGFFVPPRSFQPGVSERYIKWWKDMMLTRNGAIKDVLVEKRYAKISKDLLPLEANRNGEDCHGSVALGNQVNPMSLSQPSTKSSSEGSLSSIIPEFPSKGKMQRFVEIEEEDWPTMKPKISSSVQAKKINGSCQVSIASKYPKSGSKLPQVSTKSNKEHTHESVTPAIPSGINEGISYDSSDEDHIPLSMRLKHNYSVSKSTSSSHQTFSHYQSQSVASSTSKVANCNSRKRKLGTTTKGGEVTTKRASGVAEEVEGRAGKRKSTNGTNGTAREVKTEVGCINGLIDIDEPIEMKQGRESPKGVAEVGKQRKAGESTGDPIDLDNYMDITTSRFQKVGKDLEQRVEKLEKLLGLNPD</sequence>
<evidence type="ECO:0000313" key="1">
    <source>
        <dbReference type="EMBL" id="KAI8008094.1"/>
    </source>
</evidence>
<dbReference type="EMBL" id="CM045764">
    <property type="protein sequence ID" value="KAI8008094.1"/>
    <property type="molecule type" value="Genomic_DNA"/>
</dbReference>
<protein>
    <submittedName>
        <fullName evidence="1">Protein MAIN-LIKE 2</fullName>
    </submittedName>
</protein>
<dbReference type="Proteomes" id="UP001060215">
    <property type="component" value="Chromosome 7"/>
</dbReference>
<accession>A0ACC0H524</accession>
<comment type="caution">
    <text evidence="1">The sequence shown here is derived from an EMBL/GenBank/DDBJ whole genome shotgun (WGS) entry which is preliminary data.</text>
</comment>
<name>A0ACC0H524_9ERIC</name>
<reference evidence="1 2" key="1">
    <citation type="journal article" date="2022" name="Plant J.">
        <title>Chromosome-level genome of Camellia lanceoleosa provides a valuable resource for understanding genome evolution and self-incompatibility.</title>
        <authorList>
            <person name="Gong W."/>
            <person name="Xiao S."/>
            <person name="Wang L."/>
            <person name="Liao Z."/>
            <person name="Chang Y."/>
            <person name="Mo W."/>
            <person name="Hu G."/>
            <person name="Li W."/>
            <person name="Zhao G."/>
            <person name="Zhu H."/>
            <person name="Hu X."/>
            <person name="Ji K."/>
            <person name="Xiang X."/>
            <person name="Song Q."/>
            <person name="Yuan D."/>
            <person name="Jin S."/>
            <person name="Zhang L."/>
        </authorList>
    </citation>
    <scope>NUCLEOTIDE SEQUENCE [LARGE SCALE GENOMIC DNA]</scope>
    <source>
        <strain evidence="1">SQ_2022a</strain>
    </source>
</reference>
<evidence type="ECO:0000313" key="2">
    <source>
        <dbReference type="Proteomes" id="UP001060215"/>
    </source>
</evidence>
<organism evidence="1 2">
    <name type="scientific">Camellia lanceoleosa</name>
    <dbReference type="NCBI Taxonomy" id="1840588"/>
    <lineage>
        <taxon>Eukaryota</taxon>
        <taxon>Viridiplantae</taxon>
        <taxon>Streptophyta</taxon>
        <taxon>Embryophyta</taxon>
        <taxon>Tracheophyta</taxon>
        <taxon>Spermatophyta</taxon>
        <taxon>Magnoliopsida</taxon>
        <taxon>eudicotyledons</taxon>
        <taxon>Gunneridae</taxon>
        <taxon>Pentapetalae</taxon>
        <taxon>asterids</taxon>
        <taxon>Ericales</taxon>
        <taxon>Theaceae</taxon>
        <taxon>Camellia</taxon>
    </lineage>
</organism>
<gene>
    <name evidence="1" type="ORF">LOK49_LG07G03350</name>
</gene>
<keyword evidence="2" id="KW-1185">Reference proteome</keyword>